<dbReference type="HOGENOM" id="CLU_008455_8_0_1"/>
<evidence type="ECO:0000313" key="8">
    <source>
        <dbReference type="Proteomes" id="UP000054279"/>
    </source>
</evidence>
<dbReference type="PANTHER" id="PTHR23502">
    <property type="entry name" value="MAJOR FACILITATOR SUPERFAMILY"/>
    <property type="match status" value="1"/>
</dbReference>
<feature type="transmembrane region" description="Helical" evidence="5">
    <location>
        <begin position="70"/>
        <end position="87"/>
    </location>
</feature>
<evidence type="ECO:0000256" key="3">
    <source>
        <dbReference type="ARBA" id="ARBA00022989"/>
    </source>
</evidence>
<keyword evidence="2 5" id="KW-0812">Transmembrane</keyword>
<evidence type="ECO:0000256" key="1">
    <source>
        <dbReference type="ARBA" id="ARBA00004141"/>
    </source>
</evidence>
<feature type="transmembrane region" description="Helical" evidence="5">
    <location>
        <begin position="225"/>
        <end position="245"/>
    </location>
</feature>
<dbReference type="Pfam" id="PF07690">
    <property type="entry name" value="MFS_1"/>
    <property type="match status" value="1"/>
</dbReference>
<dbReference type="Proteomes" id="UP000054279">
    <property type="component" value="Unassembled WGS sequence"/>
</dbReference>
<dbReference type="Gene3D" id="1.20.1250.20">
    <property type="entry name" value="MFS general substrate transporter like domains"/>
    <property type="match status" value="1"/>
</dbReference>
<dbReference type="GO" id="GO:0005886">
    <property type="term" value="C:plasma membrane"/>
    <property type="evidence" value="ECO:0007669"/>
    <property type="project" value="TreeGrafter"/>
</dbReference>
<keyword evidence="4 5" id="KW-0472">Membrane</keyword>
<reference evidence="7 8" key="1">
    <citation type="submission" date="2014-06" db="EMBL/GenBank/DDBJ databases">
        <title>Evolutionary Origins and Diversification of the Mycorrhizal Mutualists.</title>
        <authorList>
            <consortium name="DOE Joint Genome Institute"/>
            <consortium name="Mycorrhizal Genomics Consortium"/>
            <person name="Kohler A."/>
            <person name="Kuo A."/>
            <person name="Nagy L.G."/>
            <person name="Floudas D."/>
            <person name="Copeland A."/>
            <person name="Barry K.W."/>
            <person name="Cichocki N."/>
            <person name="Veneault-Fourrey C."/>
            <person name="LaButti K."/>
            <person name="Lindquist E.A."/>
            <person name="Lipzen A."/>
            <person name="Lundell T."/>
            <person name="Morin E."/>
            <person name="Murat C."/>
            <person name="Riley R."/>
            <person name="Ohm R."/>
            <person name="Sun H."/>
            <person name="Tunlid A."/>
            <person name="Henrissat B."/>
            <person name="Grigoriev I.V."/>
            <person name="Hibbett D.S."/>
            <person name="Martin F."/>
        </authorList>
    </citation>
    <scope>NUCLEOTIDE SEQUENCE [LARGE SCALE GENOMIC DNA]</scope>
    <source>
        <strain evidence="7 8">SS14</strain>
    </source>
</reference>
<evidence type="ECO:0000256" key="2">
    <source>
        <dbReference type="ARBA" id="ARBA00022692"/>
    </source>
</evidence>
<feature type="transmembrane region" description="Helical" evidence="5">
    <location>
        <begin position="128"/>
        <end position="151"/>
    </location>
</feature>
<dbReference type="OrthoDB" id="3066029at2759"/>
<feature type="transmembrane region" description="Helical" evidence="5">
    <location>
        <begin position="37"/>
        <end position="58"/>
    </location>
</feature>
<dbReference type="InterPro" id="IPR036259">
    <property type="entry name" value="MFS_trans_sf"/>
</dbReference>
<keyword evidence="3 5" id="KW-1133">Transmembrane helix</keyword>
<comment type="subcellular location">
    <subcellularLocation>
        <location evidence="1">Membrane</location>
        <topology evidence="1">Multi-pass membrane protein</topology>
    </subcellularLocation>
</comment>
<protein>
    <submittedName>
        <fullName evidence="7">Unplaced genomic scaffold SPHSTscaffold_303, whole genome shotgun sequence</fullName>
    </submittedName>
</protein>
<evidence type="ECO:0000313" key="7">
    <source>
        <dbReference type="EMBL" id="KIJ26240.1"/>
    </source>
</evidence>
<sequence>MFPRSSTHWQPLQTLCSKFIVPCVPEVAKDLNTTGEVINFTAVGLYMFMLGISAFIWAPYSRFYGRRPTYLISLPLMCLGSLIVSLSTSVVQLTIGCALQASAASCFTSAGVNSISDIYKLEERGTSIGAYYAAVLLGLAIAPMTGGIAAIYASWRLMPIIIFGISLSCLISVIMFLPETCHPGSRGVDKLREGAELAGRTYRPKWVWLNPFQSLKLLRGPNVSFVNDLINLLSIVILILLSYTIRPRYGLTSPALIGACFLPSGLGSTPINSPVHQLDPPIVGRISDKIIISKRKQRGGKWLPEDRLLATLPGAMFLVPLSVLMYGIAIQFIPGKIGLIICFMCLFANGIGLVMVIGPSGTYAVDILQTQSAEVIVVISGMRSFFAAQASAFALPLIESICVVAICALAAGVGWFGFALLFITIIYGTRLRKWVDLGYTTTADGTS</sequence>
<feature type="transmembrane region" description="Helical" evidence="5">
    <location>
        <begin position="157"/>
        <end position="177"/>
    </location>
</feature>
<feature type="domain" description="Major facilitator superfamily (MFS) profile" evidence="6">
    <location>
        <begin position="1"/>
        <end position="436"/>
    </location>
</feature>
<dbReference type="PROSITE" id="PS50850">
    <property type="entry name" value="MFS"/>
    <property type="match status" value="1"/>
</dbReference>
<dbReference type="PANTHER" id="PTHR23502:SF64">
    <property type="entry name" value="TRANSPORTER, PUTATIVE (AFU_ORTHOLOGUE AFUA_3G11760)-RELATED"/>
    <property type="match status" value="1"/>
</dbReference>
<feature type="transmembrane region" description="Helical" evidence="5">
    <location>
        <begin position="403"/>
        <end position="427"/>
    </location>
</feature>
<gene>
    <name evidence="7" type="ORF">M422DRAFT_192491</name>
</gene>
<name>A0A0C9ULS9_SPHS4</name>
<feature type="transmembrane region" description="Helical" evidence="5">
    <location>
        <begin position="337"/>
        <end position="358"/>
    </location>
</feature>
<dbReference type="SUPFAM" id="SSF103473">
    <property type="entry name" value="MFS general substrate transporter"/>
    <property type="match status" value="1"/>
</dbReference>
<proteinExistence type="predicted"/>
<dbReference type="AlphaFoldDB" id="A0A0C9ULS9"/>
<feature type="transmembrane region" description="Helical" evidence="5">
    <location>
        <begin position="308"/>
        <end position="330"/>
    </location>
</feature>
<keyword evidence="8" id="KW-1185">Reference proteome</keyword>
<evidence type="ECO:0000256" key="4">
    <source>
        <dbReference type="ARBA" id="ARBA00023136"/>
    </source>
</evidence>
<organism evidence="7 8">
    <name type="scientific">Sphaerobolus stellatus (strain SS14)</name>
    <dbReference type="NCBI Taxonomy" id="990650"/>
    <lineage>
        <taxon>Eukaryota</taxon>
        <taxon>Fungi</taxon>
        <taxon>Dikarya</taxon>
        <taxon>Basidiomycota</taxon>
        <taxon>Agaricomycotina</taxon>
        <taxon>Agaricomycetes</taxon>
        <taxon>Phallomycetidae</taxon>
        <taxon>Geastrales</taxon>
        <taxon>Sphaerobolaceae</taxon>
        <taxon>Sphaerobolus</taxon>
    </lineage>
</organism>
<dbReference type="EMBL" id="KN837378">
    <property type="protein sequence ID" value="KIJ26240.1"/>
    <property type="molecule type" value="Genomic_DNA"/>
</dbReference>
<accession>A0A0C9ULS9</accession>
<evidence type="ECO:0000259" key="6">
    <source>
        <dbReference type="PROSITE" id="PS50850"/>
    </source>
</evidence>
<dbReference type="GO" id="GO:0022857">
    <property type="term" value="F:transmembrane transporter activity"/>
    <property type="evidence" value="ECO:0007669"/>
    <property type="project" value="InterPro"/>
</dbReference>
<evidence type="ECO:0000256" key="5">
    <source>
        <dbReference type="SAM" id="Phobius"/>
    </source>
</evidence>
<dbReference type="InterPro" id="IPR020846">
    <property type="entry name" value="MFS_dom"/>
</dbReference>
<dbReference type="InterPro" id="IPR011701">
    <property type="entry name" value="MFS"/>
</dbReference>